<accession>A0A9X3RER9</accession>
<dbReference type="GO" id="GO:0008237">
    <property type="term" value="F:metallopeptidase activity"/>
    <property type="evidence" value="ECO:0007669"/>
    <property type="project" value="UniProtKB-KW"/>
</dbReference>
<dbReference type="RefSeq" id="WP_269927243.1">
    <property type="nucleotide sequence ID" value="NZ_JAMKBJ010000013.1"/>
</dbReference>
<feature type="transmembrane region" description="Helical" evidence="1">
    <location>
        <begin position="104"/>
        <end position="123"/>
    </location>
</feature>
<protein>
    <submittedName>
        <fullName evidence="3">CPBP family intramembrane metalloprotease</fullName>
    </submittedName>
</protein>
<dbReference type="GO" id="GO:0080120">
    <property type="term" value="P:CAAX-box protein maturation"/>
    <property type="evidence" value="ECO:0007669"/>
    <property type="project" value="UniProtKB-ARBA"/>
</dbReference>
<reference evidence="3" key="1">
    <citation type="submission" date="2022-05" db="EMBL/GenBank/DDBJ databases">
        <authorList>
            <person name="Colautti A."/>
            <person name="Iacumin L."/>
        </authorList>
    </citation>
    <scope>NUCLEOTIDE SEQUENCE</scope>
    <source>
        <strain evidence="3">SK 55</strain>
    </source>
</reference>
<feature type="transmembrane region" description="Helical" evidence="1">
    <location>
        <begin position="166"/>
        <end position="184"/>
    </location>
</feature>
<keyword evidence="1" id="KW-0812">Transmembrane</keyword>
<dbReference type="Proteomes" id="UP001152173">
    <property type="component" value="Unassembled WGS sequence"/>
</dbReference>
<feature type="transmembrane region" description="Helical" evidence="1">
    <location>
        <begin position="196"/>
        <end position="215"/>
    </location>
</feature>
<gene>
    <name evidence="3" type="ORF">M9R32_13310</name>
</gene>
<keyword evidence="1" id="KW-0472">Membrane</keyword>
<keyword evidence="3" id="KW-0645">Protease</keyword>
<feature type="transmembrane region" description="Helical" evidence="1">
    <location>
        <begin position="143"/>
        <end position="160"/>
    </location>
</feature>
<organism evidence="3 4">
    <name type="scientific">Paenisporosarcina quisquiliarum</name>
    <dbReference type="NCBI Taxonomy" id="365346"/>
    <lineage>
        <taxon>Bacteria</taxon>
        <taxon>Bacillati</taxon>
        <taxon>Bacillota</taxon>
        <taxon>Bacilli</taxon>
        <taxon>Bacillales</taxon>
        <taxon>Caryophanaceae</taxon>
        <taxon>Paenisporosarcina</taxon>
    </lineage>
</organism>
<proteinExistence type="predicted"/>
<name>A0A9X3RER9_9BACL</name>
<dbReference type="InterPro" id="IPR003675">
    <property type="entry name" value="Rce1/LyrA-like_dom"/>
</dbReference>
<keyword evidence="1" id="KW-1133">Transmembrane helix</keyword>
<dbReference type="Pfam" id="PF02517">
    <property type="entry name" value="Rce1-like"/>
    <property type="match status" value="1"/>
</dbReference>
<sequence>MKKWTVLFPLFSILFLLWIEQGIEVSYVWKTLAKVLVFVVFPVLLLRSFTFDFLQIRKTQKKSIYIALGLGLLVAGTILSTYMLLNDLIDLVALQEDLEKRVGVTASVFPFVAVYILLGNSFLEEFFFRGLLVDLLKESRLKWFLPSLFFAIYHIAIFLPWFEWPILLLAVAGLFIGGLVFQWINEKSGTIYPSWIIHIFADIGVLLIGVYMFYIK</sequence>
<keyword evidence="3" id="KW-0482">Metalloprotease</keyword>
<evidence type="ECO:0000256" key="1">
    <source>
        <dbReference type="SAM" id="Phobius"/>
    </source>
</evidence>
<comment type="caution">
    <text evidence="3">The sequence shown here is derived from an EMBL/GenBank/DDBJ whole genome shotgun (WGS) entry which is preliminary data.</text>
</comment>
<feature type="domain" description="CAAX prenyl protease 2/Lysostaphin resistance protein A-like" evidence="2">
    <location>
        <begin position="110"/>
        <end position="203"/>
    </location>
</feature>
<evidence type="ECO:0000313" key="4">
    <source>
        <dbReference type="Proteomes" id="UP001152173"/>
    </source>
</evidence>
<evidence type="ECO:0000259" key="2">
    <source>
        <dbReference type="Pfam" id="PF02517"/>
    </source>
</evidence>
<dbReference type="AlphaFoldDB" id="A0A9X3RER9"/>
<feature type="transmembrane region" description="Helical" evidence="1">
    <location>
        <begin position="32"/>
        <end position="51"/>
    </location>
</feature>
<keyword evidence="4" id="KW-1185">Reference proteome</keyword>
<evidence type="ECO:0000313" key="3">
    <source>
        <dbReference type="EMBL" id="MCZ8538169.1"/>
    </source>
</evidence>
<keyword evidence="3" id="KW-0378">Hydrolase</keyword>
<feature type="transmembrane region" description="Helical" evidence="1">
    <location>
        <begin position="63"/>
        <end position="84"/>
    </location>
</feature>
<dbReference type="EMBL" id="JAMKBJ010000013">
    <property type="protein sequence ID" value="MCZ8538169.1"/>
    <property type="molecule type" value="Genomic_DNA"/>
</dbReference>
<dbReference type="GO" id="GO:0004175">
    <property type="term" value="F:endopeptidase activity"/>
    <property type="evidence" value="ECO:0007669"/>
    <property type="project" value="UniProtKB-ARBA"/>
</dbReference>